<dbReference type="PANTHER" id="PTHR30055">
    <property type="entry name" value="HTH-TYPE TRANSCRIPTIONAL REGULATOR RUTR"/>
    <property type="match status" value="1"/>
</dbReference>
<evidence type="ECO:0000259" key="5">
    <source>
        <dbReference type="PROSITE" id="PS50977"/>
    </source>
</evidence>
<evidence type="ECO:0000313" key="6">
    <source>
        <dbReference type="EMBL" id="MCZ2221556.1"/>
    </source>
</evidence>
<evidence type="ECO:0000256" key="4">
    <source>
        <dbReference type="PROSITE-ProRule" id="PRU00335"/>
    </source>
</evidence>
<feature type="domain" description="HTH tetR-type" evidence="5">
    <location>
        <begin position="6"/>
        <end position="65"/>
    </location>
</feature>
<dbReference type="InterPro" id="IPR036271">
    <property type="entry name" value="Tet_transcr_reg_TetR-rel_C_sf"/>
</dbReference>
<dbReference type="Gene3D" id="1.10.357.10">
    <property type="entry name" value="Tetracycline Repressor, domain 2"/>
    <property type="match status" value="1"/>
</dbReference>
<keyword evidence="2 4" id="KW-0238">DNA-binding</keyword>
<dbReference type="InterPro" id="IPR049445">
    <property type="entry name" value="TetR_SbtR-like_C"/>
</dbReference>
<evidence type="ECO:0000256" key="3">
    <source>
        <dbReference type="ARBA" id="ARBA00023163"/>
    </source>
</evidence>
<name>A0A9Q4IIH9_9CORY</name>
<evidence type="ECO:0000256" key="1">
    <source>
        <dbReference type="ARBA" id="ARBA00023015"/>
    </source>
</evidence>
<dbReference type="AlphaFoldDB" id="A0A9Q4IIH9"/>
<dbReference type="InterPro" id="IPR009057">
    <property type="entry name" value="Homeodomain-like_sf"/>
</dbReference>
<keyword evidence="7" id="KW-1185">Reference proteome</keyword>
<comment type="caution">
    <text evidence="6">The sequence shown here is derived from an EMBL/GenBank/DDBJ whole genome shotgun (WGS) entry which is preliminary data.</text>
</comment>
<keyword evidence="1" id="KW-0805">Transcription regulation</keyword>
<dbReference type="SUPFAM" id="SSF48498">
    <property type="entry name" value="Tetracyclin repressor-like, C-terminal domain"/>
    <property type="match status" value="1"/>
</dbReference>
<organism evidence="6 7">
    <name type="scientific">Corynebacterium pilbarense</name>
    <dbReference type="NCBI Taxonomy" id="1288393"/>
    <lineage>
        <taxon>Bacteria</taxon>
        <taxon>Bacillati</taxon>
        <taxon>Actinomycetota</taxon>
        <taxon>Actinomycetes</taxon>
        <taxon>Mycobacteriales</taxon>
        <taxon>Corynebacteriaceae</taxon>
        <taxon>Corynebacterium</taxon>
    </lineage>
</organism>
<keyword evidence="3" id="KW-0804">Transcription</keyword>
<evidence type="ECO:0000313" key="7">
    <source>
        <dbReference type="Proteomes" id="UP001071110"/>
    </source>
</evidence>
<dbReference type="GO" id="GO:0000976">
    <property type="term" value="F:transcription cis-regulatory region binding"/>
    <property type="evidence" value="ECO:0007669"/>
    <property type="project" value="TreeGrafter"/>
</dbReference>
<dbReference type="Pfam" id="PF00440">
    <property type="entry name" value="TetR_N"/>
    <property type="match status" value="1"/>
</dbReference>
<dbReference type="PANTHER" id="PTHR30055:SF234">
    <property type="entry name" value="HTH-TYPE TRANSCRIPTIONAL REGULATOR BETI"/>
    <property type="match status" value="1"/>
</dbReference>
<dbReference type="InterPro" id="IPR001647">
    <property type="entry name" value="HTH_TetR"/>
</dbReference>
<gene>
    <name evidence="6" type="ORF">NUW87_09260</name>
</gene>
<reference evidence="6" key="1">
    <citation type="submission" date="2022-08" db="EMBL/GenBank/DDBJ databases">
        <title>Corynebacterium sp. nov., isolated from clinical breast specimens.</title>
        <authorList>
            <person name="Zhang T."/>
        </authorList>
    </citation>
    <scope>NUCLEOTIDE SEQUENCE</scope>
    <source>
        <strain evidence="6">CCUG 57942</strain>
    </source>
</reference>
<protein>
    <submittedName>
        <fullName evidence="6">TetR/AcrR family transcriptional regulator</fullName>
    </submittedName>
</protein>
<dbReference type="Proteomes" id="UP001071110">
    <property type="component" value="Unassembled WGS sequence"/>
</dbReference>
<evidence type="ECO:0000256" key="2">
    <source>
        <dbReference type="ARBA" id="ARBA00023125"/>
    </source>
</evidence>
<proteinExistence type="predicted"/>
<dbReference type="GO" id="GO:0003700">
    <property type="term" value="F:DNA-binding transcription factor activity"/>
    <property type="evidence" value="ECO:0007669"/>
    <property type="project" value="TreeGrafter"/>
</dbReference>
<accession>A0A9Q4IIH9</accession>
<dbReference type="PROSITE" id="PS50977">
    <property type="entry name" value="HTH_TETR_2"/>
    <property type="match status" value="1"/>
</dbReference>
<dbReference type="Pfam" id="PF21597">
    <property type="entry name" value="TetR_C_43"/>
    <property type="match status" value="1"/>
</dbReference>
<dbReference type="InterPro" id="IPR050109">
    <property type="entry name" value="HTH-type_TetR-like_transc_reg"/>
</dbReference>
<dbReference type="SUPFAM" id="SSF46689">
    <property type="entry name" value="Homeodomain-like"/>
    <property type="match status" value="1"/>
</dbReference>
<dbReference type="RefSeq" id="WP_269028204.1">
    <property type="nucleotide sequence ID" value="NZ_BAABDP010000019.1"/>
</dbReference>
<sequence length="198" mass="21505">MRQDVADNRNALIAAARQLFVSEGAGVSMRAIAKAASVGVATAARHFPERIDLLDAVSAQAVDEITEVVEQHLANSDLDRRGTWRATVHAIAELELAALAQAIFTDTMQLPDASTQRQRIMENRIADIRKVYEQLLAPAKRAGLCPADVDPLDFHLALGIVTRPLPVDAPDLPTRTPMRNRLIDVMLDGLEAQANAAE</sequence>
<feature type="DNA-binding region" description="H-T-H motif" evidence="4">
    <location>
        <begin position="28"/>
        <end position="47"/>
    </location>
</feature>
<dbReference type="EMBL" id="JANRML010000013">
    <property type="protein sequence ID" value="MCZ2221556.1"/>
    <property type="molecule type" value="Genomic_DNA"/>
</dbReference>